<dbReference type="EnsemblPlants" id="TuG1812G0400001916.01.T01">
    <property type="protein sequence ID" value="TuG1812G0400001916.01.T01"/>
    <property type="gene ID" value="TuG1812G0400001916.01"/>
</dbReference>
<dbReference type="Gramene" id="TuG1812G0400001916.01.T01">
    <property type="protein sequence ID" value="TuG1812G0400001916.01.T01"/>
    <property type="gene ID" value="TuG1812G0400001916.01"/>
</dbReference>
<dbReference type="Gramene" id="TuG1812G0400001916.01.T02">
    <property type="protein sequence ID" value="TuG1812G0400001916.01.T02"/>
    <property type="gene ID" value="TuG1812G0400001916.01"/>
</dbReference>
<reference evidence="1" key="2">
    <citation type="submission" date="2018-03" db="EMBL/GenBank/DDBJ databases">
        <title>The Triticum urartu genome reveals the dynamic nature of wheat genome evolution.</title>
        <authorList>
            <person name="Ling H."/>
            <person name="Ma B."/>
            <person name="Shi X."/>
            <person name="Liu H."/>
            <person name="Dong L."/>
            <person name="Sun H."/>
            <person name="Cao Y."/>
            <person name="Gao Q."/>
            <person name="Zheng S."/>
            <person name="Li Y."/>
            <person name="Yu Y."/>
            <person name="Du H."/>
            <person name="Qi M."/>
            <person name="Li Y."/>
            <person name="Yu H."/>
            <person name="Cui Y."/>
            <person name="Wang N."/>
            <person name="Chen C."/>
            <person name="Wu H."/>
            <person name="Zhao Y."/>
            <person name="Zhang J."/>
            <person name="Li Y."/>
            <person name="Zhou W."/>
            <person name="Zhang B."/>
            <person name="Hu W."/>
            <person name="Eijk M."/>
            <person name="Tang J."/>
            <person name="Witsenboer H."/>
            <person name="Zhao S."/>
            <person name="Li Z."/>
            <person name="Zhang A."/>
            <person name="Wang D."/>
            <person name="Liang C."/>
        </authorList>
    </citation>
    <scope>NUCLEOTIDE SEQUENCE [LARGE SCALE GENOMIC DNA]</scope>
    <source>
        <strain evidence="1">cv. G1812</strain>
    </source>
</reference>
<reference evidence="2" key="1">
    <citation type="journal article" date="2013" name="Nature">
        <title>Draft genome of the wheat A-genome progenitor Triticum urartu.</title>
        <authorList>
            <person name="Ling H.Q."/>
            <person name="Zhao S."/>
            <person name="Liu D."/>
            <person name="Wang J."/>
            <person name="Sun H."/>
            <person name="Zhang C."/>
            <person name="Fan H."/>
            <person name="Li D."/>
            <person name="Dong L."/>
            <person name="Tao Y."/>
            <person name="Gao C."/>
            <person name="Wu H."/>
            <person name="Li Y."/>
            <person name="Cui Y."/>
            <person name="Guo X."/>
            <person name="Zheng S."/>
            <person name="Wang B."/>
            <person name="Yu K."/>
            <person name="Liang Q."/>
            <person name="Yang W."/>
            <person name="Lou X."/>
            <person name="Chen J."/>
            <person name="Feng M."/>
            <person name="Jian J."/>
            <person name="Zhang X."/>
            <person name="Luo G."/>
            <person name="Jiang Y."/>
            <person name="Liu J."/>
            <person name="Wang Z."/>
            <person name="Sha Y."/>
            <person name="Zhang B."/>
            <person name="Wu H."/>
            <person name="Tang D."/>
            <person name="Shen Q."/>
            <person name="Xue P."/>
            <person name="Zou S."/>
            <person name="Wang X."/>
            <person name="Liu X."/>
            <person name="Wang F."/>
            <person name="Yang Y."/>
            <person name="An X."/>
            <person name="Dong Z."/>
            <person name="Zhang K."/>
            <person name="Zhang X."/>
            <person name="Luo M.C."/>
            <person name="Dvorak J."/>
            <person name="Tong Y."/>
            <person name="Wang J."/>
            <person name="Yang H."/>
            <person name="Li Z."/>
            <person name="Wang D."/>
            <person name="Zhang A."/>
            <person name="Wang J."/>
        </authorList>
    </citation>
    <scope>NUCLEOTIDE SEQUENCE</scope>
    <source>
        <strain evidence="2">cv. G1812</strain>
    </source>
</reference>
<reference evidence="1" key="3">
    <citation type="submission" date="2022-06" db="UniProtKB">
        <authorList>
            <consortium name="EnsemblPlants"/>
        </authorList>
    </citation>
    <scope>IDENTIFICATION</scope>
</reference>
<accession>A0A8R7U855</accession>
<evidence type="ECO:0000313" key="1">
    <source>
        <dbReference type="EnsemblPlants" id="TuG1812G0400001916.01.T01"/>
    </source>
</evidence>
<protein>
    <submittedName>
        <fullName evidence="1">Uncharacterized protein</fullName>
    </submittedName>
</protein>
<name>A0A8R7U855_TRIUA</name>
<sequence>MLVSMRRHRIPVISRSNLHLALLSHSMTPPLFKMGSPSDLEQMSPPPSRMARRARTACAPPSLLRVPLSTPMPLLATKVMPVYKQHTLVCGFSISGNAHLRLFTVGCLMLLRYQSLNALEYC</sequence>
<dbReference type="AlphaFoldDB" id="A0A8R7U855"/>
<proteinExistence type="predicted"/>
<keyword evidence="2" id="KW-1185">Reference proteome</keyword>
<dbReference type="EnsemblPlants" id="TuG1812G0400001916.01.T02">
    <property type="protein sequence ID" value="TuG1812G0400001916.01.T02"/>
    <property type="gene ID" value="TuG1812G0400001916.01"/>
</dbReference>
<organism evidence="1 2">
    <name type="scientific">Triticum urartu</name>
    <name type="common">Red wild einkorn</name>
    <name type="synonym">Crithodium urartu</name>
    <dbReference type="NCBI Taxonomy" id="4572"/>
    <lineage>
        <taxon>Eukaryota</taxon>
        <taxon>Viridiplantae</taxon>
        <taxon>Streptophyta</taxon>
        <taxon>Embryophyta</taxon>
        <taxon>Tracheophyta</taxon>
        <taxon>Spermatophyta</taxon>
        <taxon>Magnoliopsida</taxon>
        <taxon>Liliopsida</taxon>
        <taxon>Poales</taxon>
        <taxon>Poaceae</taxon>
        <taxon>BOP clade</taxon>
        <taxon>Pooideae</taxon>
        <taxon>Triticodae</taxon>
        <taxon>Triticeae</taxon>
        <taxon>Triticinae</taxon>
        <taxon>Triticum</taxon>
    </lineage>
</organism>
<dbReference type="Proteomes" id="UP000015106">
    <property type="component" value="Chromosome 4"/>
</dbReference>
<evidence type="ECO:0000313" key="2">
    <source>
        <dbReference type="Proteomes" id="UP000015106"/>
    </source>
</evidence>